<sequence>MQYRSSSGTRVRGLDPYGMAMHEGIQYLVGYDYYREEIRIFRPTRIEWVELQPETFIPPADWDTSQYLANEMGFQRTDSDSCFIATAAYGSPTASEIDVLRRFRDDILAKSYLTRWLISMYYALSPPIARWISRSRRRRTAVRRLFVAPLVRLIERVWS</sequence>
<dbReference type="InterPro" id="IPR049886">
    <property type="entry name" value="CFI_box_CTERM_dom"/>
</dbReference>
<dbReference type="Pfam" id="PF13280">
    <property type="entry name" value="WYL"/>
    <property type="match status" value="1"/>
</dbReference>
<dbReference type="PROSITE" id="PS52050">
    <property type="entry name" value="WYL"/>
    <property type="match status" value="1"/>
</dbReference>
<keyword evidence="3" id="KW-1185">Reference proteome</keyword>
<reference evidence="2 3" key="1">
    <citation type="submission" date="2022-06" db="EMBL/GenBank/DDBJ databases">
        <title>Haloarcula sp. a new haloarchaeum isolate from saline soil.</title>
        <authorList>
            <person name="Strakova D."/>
            <person name="Galisteo C."/>
            <person name="Sanchez-Porro C."/>
            <person name="Ventosa A."/>
        </authorList>
    </citation>
    <scope>NUCLEOTIDE SEQUENCE [LARGE SCALE GENOMIC DNA]</scope>
    <source>
        <strain evidence="2 3">S1CR25-12</strain>
    </source>
</reference>
<protein>
    <submittedName>
        <fullName evidence="2">WYL domain-containing protein</fullName>
    </submittedName>
</protein>
<evidence type="ECO:0000313" key="2">
    <source>
        <dbReference type="EMBL" id="MDS0261722.1"/>
    </source>
</evidence>
<proteinExistence type="predicted"/>
<evidence type="ECO:0000259" key="1">
    <source>
        <dbReference type="Pfam" id="PF13280"/>
    </source>
</evidence>
<gene>
    <name evidence="2" type="ORF">NDI56_20165</name>
</gene>
<dbReference type="NCBIfam" id="NF041770">
    <property type="entry name" value="CFI_box_CTERM"/>
    <property type="match status" value="1"/>
</dbReference>
<dbReference type="InterPro" id="IPR026881">
    <property type="entry name" value="WYL_dom"/>
</dbReference>
<name>A0ABU2FHJ5_9EURY</name>
<organism evidence="2 3">
    <name type="scientific">Haloarcula saliterrae</name>
    <dbReference type="NCBI Taxonomy" id="2950534"/>
    <lineage>
        <taxon>Archaea</taxon>
        <taxon>Methanobacteriati</taxon>
        <taxon>Methanobacteriota</taxon>
        <taxon>Stenosarchaea group</taxon>
        <taxon>Halobacteria</taxon>
        <taxon>Halobacteriales</taxon>
        <taxon>Haloarculaceae</taxon>
        <taxon>Haloarcula</taxon>
    </lineage>
</organism>
<feature type="domain" description="WYL" evidence="1">
    <location>
        <begin position="1"/>
        <end position="50"/>
    </location>
</feature>
<dbReference type="EMBL" id="JAMQON010000008">
    <property type="protein sequence ID" value="MDS0261722.1"/>
    <property type="molecule type" value="Genomic_DNA"/>
</dbReference>
<accession>A0ABU2FHJ5</accession>
<dbReference type="Proteomes" id="UP001259659">
    <property type="component" value="Unassembled WGS sequence"/>
</dbReference>
<evidence type="ECO:0000313" key="3">
    <source>
        <dbReference type="Proteomes" id="UP001259659"/>
    </source>
</evidence>
<comment type="caution">
    <text evidence="2">The sequence shown here is derived from an EMBL/GenBank/DDBJ whole genome shotgun (WGS) entry which is preliminary data.</text>
</comment>